<dbReference type="EMBL" id="JARBHB010000002">
    <property type="protein sequence ID" value="KAJ8893865.1"/>
    <property type="molecule type" value="Genomic_DNA"/>
</dbReference>
<dbReference type="InterPro" id="IPR036691">
    <property type="entry name" value="Endo/exonu/phosph_ase_sf"/>
</dbReference>
<reference evidence="1 2" key="1">
    <citation type="submission" date="2023-02" db="EMBL/GenBank/DDBJ databases">
        <title>LHISI_Scaffold_Assembly.</title>
        <authorList>
            <person name="Stuart O.P."/>
            <person name="Cleave R."/>
            <person name="Magrath M.J.L."/>
            <person name="Mikheyev A.S."/>
        </authorList>
    </citation>
    <scope>NUCLEOTIDE SEQUENCE [LARGE SCALE GENOMIC DNA]</scope>
    <source>
        <strain evidence="1">Daus_M_001</strain>
        <tissue evidence="1">Leg muscle</tissue>
    </source>
</reference>
<protein>
    <submittedName>
        <fullName evidence="1">Uncharacterized protein</fullName>
    </submittedName>
</protein>
<proteinExistence type="predicted"/>
<dbReference type="Proteomes" id="UP001159363">
    <property type="component" value="Chromosome 2"/>
</dbReference>
<organism evidence="1 2">
    <name type="scientific">Dryococelus australis</name>
    <dbReference type="NCBI Taxonomy" id="614101"/>
    <lineage>
        <taxon>Eukaryota</taxon>
        <taxon>Metazoa</taxon>
        <taxon>Ecdysozoa</taxon>
        <taxon>Arthropoda</taxon>
        <taxon>Hexapoda</taxon>
        <taxon>Insecta</taxon>
        <taxon>Pterygota</taxon>
        <taxon>Neoptera</taxon>
        <taxon>Polyneoptera</taxon>
        <taxon>Phasmatodea</taxon>
        <taxon>Verophasmatodea</taxon>
        <taxon>Anareolatae</taxon>
        <taxon>Phasmatidae</taxon>
        <taxon>Eurycanthinae</taxon>
        <taxon>Dryococelus</taxon>
    </lineage>
</organism>
<comment type="caution">
    <text evidence="1">The sequence shown here is derived from an EMBL/GenBank/DDBJ whole genome shotgun (WGS) entry which is preliminary data.</text>
</comment>
<name>A0ABQ9IB15_9NEOP</name>
<evidence type="ECO:0000313" key="1">
    <source>
        <dbReference type="EMBL" id="KAJ8893865.1"/>
    </source>
</evidence>
<dbReference type="SUPFAM" id="SSF56219">
    <property type="entry name" value="DNase I-like"/>
    <property type="match status" value="1"/>
</dbReference>
<accession>A0ABQ9IB15</accession>
<sequence length="138" mass="15604">MSRHPDKWLLSDTTDLSTTQEPSMDKDSHNYSALLKVIFSNMYSHLQKPSNLIHLIYTHQLYAMSLGETWLTPSSPFQLPEYIRHRSDCDGHSSGLALLIKSSITHYFHLIPTSTAAEVVAVHLHGHPYAITIKGFES</sequence>
<evidence type="ECO:0000313" key="2">
    <source>
        <dbReference type="Proteomes" id="UP001159363"/>
    </source>
</evidence>
<keyword evidence="2" id="KW-1185">Reference proteome</keyword>
<gene>
    <name evidence="1" type="ORF">PR048_006466</name>
</gene>